<dbReference type="InterPro" id="IPR000249">
    <property type="entry name" value="BMC_dom"/>
</dbReference>
<dbReference type="PANTHER" id="PTHR33941:SF11">
    <property type="entry name" value="BACTERIAL MICROCOMPARTMENT SHELL PROTEIN PDUJ"/>
    <property type="match status" value="1"/>
</dbReference>
<dbReference type="PANTHER" id="PTHR33941">
    <property type="entry name" value="PROPANEDIOL UTILIZATION PROTEIN PDUA"/>
    <property type="match status" value="1"/>
</dbReference>
<dbReference type="SMART" id="SM00877">
    <property type="entry name" value="BMC"/>
    <property type="match status" value="1"/>
</dbReference>
<gene>
    <name evidence="6" type="ORF">K5V21_03935</name>
</gene>
<dbReference type="Proteomes" id="UP001299068">
    <property type="component" value="Unassembled WGS sequence"/>
</dbReference>
<comment type="similarity">
    <text evidence="3">Belongs to the bacterial microcompartments protein family.</text>
</comment>
<protein>
    <submittedName>
        <fullName evidence="6">BMC domain-containing protein</fullName>
    </submittedName>
</protein>
<dbReference type="InterPro" id="IPR044872">
    <property type="entry name" value="CcmK/CsoS1_BMC"/>
</dbReference>
<keyword evidence="2" id="KW-1283">Bacterial microcompartment</keyword>
<dbReference type="EMBL" id="JAIKTU010000003">
    <property type="protein sequence ID" value="MBY0754602.1"/>
    <property type="molecule type" value="Genomic_DNA"/>
</dbReference>
<feature type="region of interest" description="Disordered" evidence="4">
    <location>
        <begin position="88"/>
        <end position="130"/>
    </location>
</feature>
<evidence type="ECO:0000256" key="4">
    <source>
        <dbReference type="SAM" id="MobiDB-lite"/>
    </source>
</evidence>
<evidence type="ECO:0000256" key="2">
    <source>
        <dbReference type="ARBA" id="ARBA00024446"/>
    </source>
</evidence>
<feature type="compositionally biased region" description="Basic and acidic residues" evidence="4">
    <location>
        <begin position="88"/>
        <end position="108"/>
    </location>
</feature>
<evidence type="ECO:0000313" key="6">
    <source>
        <dbReference type="EMBL" id="MBY0754602.1"/>
    </source>
</evidence>
<keyword evidence="7" id="KW-1185">Reference proteome</keyword>
<feature type="compositionally biased region" description="Basic and acidic residues" evidence="4">
    <location>
        <begin position="115"/>
        <end position="130"/>
    </location>
</feature>
<organism evidence="6 7">
    <name type="scientific">Clostridium sardiniense</name>
    <name type="common">Clostridium absonum</name>
    <dbReference type="NCBI Taxonomy" id="29369"/>
    <lineage>
        <taxon>Bacteria</taxon>
        <taxon>Bacillati</taxon>
        <taxon>Bacillota</taxon>
        <taxon>Clostridia</taxon>
        <taxon>Eubacteriales</taxon>
        <taxon>Clostridiaceae</taxon>
        <taxon>Clostridium</taxon>
    </lineage>
</organism>
<evidence type="ECO:0000259" key="5">
    <source>
        <dbReference type="PROSITE" id="PS51930"/>
    </source>
</evidence>
<dbReference type="InterPro" id="IPR050575">
    <property type="entry name" value="BMC_shell"/>
</dbReference>
<dbReference type="CDD" id="cd07056">
    <property type="entry name" value="BMC_PduK"/>
    <property type="match status" value="1"/>
</dbReference>
<proteinExistence type="inferred from homology"/>
<name>A0ABS7KVB7_CLOSR</name>
<sequence>MGESLGLIEVQGLTTAILVADTMAKTANIKILDIENTKGLGYMTIKVCGDVGAVNSAVESGKQIAIENNALVSVKVIPRCSKDVESTFYPREEKKDDLTKESEKEKNIENIPLENLKETNHKQEKNIKKVTKNDIDNKVIDKNLEIDNSKPKEKKARKNSKKAEIKKE</sequence>
<feature type="region of interest" description="Disordered" evidence="4">
    <location>
        <begin position="146"/>
        <end position="168"/>
    </location>
</feature>
<dbReference type="Gene3D" id="3.30.70.1710">
    <property type="match status" value="1"/>
</dbReference>
<reference evidence="6 7" key="1">
    <citation type="journal article" date="2021" name="Cell Host Microbe">
        <title>in vivo commensal control of Clostridioides difficile virulence.</title>
        <authorList>
            <person name="Girinathan B.P."/>
            <person name="Dibenedetto N."/>
            <person name="Worley J.N."/>
            <person name="Peltier J."/>
            <person name="Arrieta-Ortiz M.L."/>
            <person name="Rupa Christinal Immanuel S."/>
            <person name="Lavin R."/>
            <person name="Delaney M.L."/>
            <person name="Cummins C."/>
            <person name="Hoffmann M."/>
            <person name="Luo Y."/>
            <person name="Gonzalez-Escalona N."/>
            <person name="Allard M."/>
            <person name="Onderdonk A.B."/>
            <person name="Gerber G.K."/>
            <person name="Sonenshein A.L."/>
            <person name="Baliga N."/>
            <person name="Dupuy B."/>
            <person name="Bry L."/>
        </authorList>
    </citation>
    <scope>NUCLEOTIDE SEQUENCE [LARGE SCALE GENOMIC DNA]</scope>
    <source>
        <strain evidence="6 7">DSM 599</strain>
    </source>
</reference>
<feature type="domain" description="BMC" evidence="5">
    <location>
        <begin position="4"/>
        <end position="89"/>
    </location>
</feature>
<dbReference type="InterPro" id="IPR037233">
    <property type="entry name" value="CcmK-like_sf"/>
</dbReference>
<comment type="caution">
    <text evidence="6">The sequence shown here is derived from an EMBL/GenBank/DDBJ whole genome shotgun (WGS) entry which is preliminary data.</text>
</comment>
<dbReference type="PROSITE" id="PS51930">
    <property type="entry name" value="BMC_2"/>
    <property type="match status" value="1"/>
</dbReference>
<accession>A0ABS7KVB7</accession>
<evidence type="ECO:0000256" key="1">
    <source>
        <dbReference type="ARBA" id="ARBA00024322"/>
    </source>
</evidence>
<evidence type="ECO:0000313" key="7">
    <source>
        <dbReference type="Proteomes" id="UP001299068"/>
    </source>
</evidence>
<dbReference type="SUPFAM" id="SSF143414">
    <property type="entry name" value="CcmK-like"/>
    <property type="match status" value="1"/>
</dbReference>
<dbReference type="RefSeq" id="WP_221859380.1">
    <property type="nucleotide sequence ID" value="NZ_JAIKTU010000003.1"/>
</dbReference>
<comment type="subcellular location">
    <subcellularLocation>
        <location evidence="1">Bacterial microcompartment</location>
    </subcellularLocation>
</comment>
<dbReference type="Pfam" id="PF00936">
    <property type="entry name" value="BMC"/>
    <property type="match status" value="1"/>
</dbReference>
<evidence type="ECO:0000256" key="3">
    <source>
        <dbReference type="PROSITE-ProRule" id="PRU01278"/>
    </source>
</evidence>